<keyword evidence="6" id="KW-0770">Synapse</keyword>
<feature type="transmembrane region" description="Helical" evidence="21">
    <location>
        <begin position="1094"/>
        <end position="1113"/>
    </location>
</feature>
<dbReference type="InterPro" id="IPR038050">
    <property type="entry name" value="Neuro_actylchol_rec"/>
</dbReference>
<dbReference type="InterPro" id="IPR036719">
    <property type="entry name" value="Neuro-gated_channel_TM_sf"/>
</dbReference>
<dbReference type="InterPro" id="IPR006201">
    <property type="entry name" value="Neur_channel"/>
</dbReference>
<evidence type="ECO:0000256" key="21">
    <source>
        <dbReference type="SAM" id="Phobius"/>
    </source>
</evidence>
<dbReference type="GO" id="GO:0004888">
    <property type="term" value="F:transmembrane signaling receptor activity"/>
    <property type="evidence" value="ECO:0007669"/>
    <property type="project" value="InterPro"/>
</dbReference>
<evidence type="ECO:0000256" key="6">
    <source>
        <dbReference type="ARBA" id="ARBA00023018"/>
    </source>
</evidence>
<evidence type="ECO:0000256" key="10">
    <source>
        <dbReference type="ARBA" id="ARBA00023170"/>
    </source>
</evidence>
<evidence type="ECO:0000256" key="16">
    <source>
        <dbReference type="ARBA" id="ARBA00034430"/>
    </source>
</evidence>
<keyword evidence="3 21" id="KW-0812">Transmembrane</keyword>
<dbReference type="GO" id="GO:0045211">
    <property type="term" value="C:postsynaptic membrane"/>
    <property type="evidence" value="ECO:0007669"/>
    <property type="project" value="UniProtKB-SubCell"/>
</dbReference>
<keyword evidence="9" id="KW-1015">Disulfide bond</keyword>
<dbReference type="Gene3D" id="1.20.58.390">
    <property type="entry name" value="Neurotransmitter-gated ion-channel transmembrane domain"/>
    <property type="match status" value="3"/>
</dbReference>
<keyword evidence="4 22" id="KW-0732">Signal</keyword>
<comment type="subcellular location">
    <subcellularLocation>
        <location evidence="15">Postsynaptic cell membrane</location>
        <topology evidence="15">Multi-pass membrane protein</topology>
    </subcellularLocation>
</comment>
<name>A0A8S4B2D1_9TELE</name>
<dbReference type="CDD" id="cd18996">
    <property type="entry name" value="LGIC_ECD_5-HT3"/>
    <property type="match status" value="1"/>
</dbReference>
<keyword evidence="7" id="KW-0406">Ion transport</keyword>
<dbReference type="EMBL" id="CAJRST010010001">
    <property type="protein sequence ID" value="CAG5904234.1"/>
    <property type="molecule type" value="Genomic_DNA"/>
</dbReference>
<keyword evidence="1" id="KW-0813">Transport</keyword>
<evidence type="ECO:0000256" key="2">
    <source>
        <dbReference type="ARBA" id="ARBA00022475"/>
    </source>
</evidence>
<dbReference type="CDD" id="cd19063">
    <property type="entry name" value="LGIC_TM_5-HT3"/>
    <property type="match status" value="2"/>
</dbReference>
<feature type="transmembrane region" description="Helical" evidence="21">
    <location>
        <begin position="1292"/>
        <end position="1313"/>
    </location>
</feature>
<evidence type="ECO:0000256" key="4">
    <source>
        <dbReference type="ARBA" id="ARBA00022729"/>
    </source>
</evidence>
<feature type="coiled-coil region" evidence="20">
    <location>
        <begin position="816"/>
        <end position="843"/>
    </location>
</feature>
<keyword evidence="26" id="KW-1185">Reference proteome</keyword>
<dbReference type="SUPFAM" id="SSF90112">
    <property type="entry name" value="Neurotransmitter-gated ion-channel transmembrane pore"/>
    <property type="match status" value="3"/>
</dbReference>
<comment type="caution">
    <text evidence="25">The sequence shown here is derived from an EMBL/GenBank/DDBJ whole genome shotgun (WGS) entry which is preliminary data.</text>
</comment>
<dbReference type="Pfam" id="PF02932">
    <property type="entry name" value="Neur_chan_memb"/>
    <property type="match status" value="3"/>
</dbReference>
<keyword evidence="11" id="KW-0325">Glycoprotein</keyword>
<evidence type="ECO:0000256" key="22">
    <source>
        <dbReference type="SAM" id="SignalP"/>
    </source>
</evidence>
<feature type="transmembrane region" description="Helical" evidence="21">
    <location>
        <begin position="438"/>
        <end position="458"/>
    </location>
</feature>
<feature type="domain" description="Neurotransmitter-gated ion-channel ligand-binding" evidence="23">
    <location>
        <begin position="484"/>
        <end position="677"/>
    </location>
</feature>
<comment type="catalytic activity">
    <reaction evidence="16">
        <text>K(+)(in) = K(+)(out)</text>
        <dbReference type="Rhea" id="RHEA:29463"/>
        <dbReference type="ChEBI" id="CHEBI:29103"/>
    </reaction>
</comment>
<feature type="domain" description="Neurotransmitter-gated ion-channel transmembrane" evidence="24">
    <location>
        <begin position="701"/>
        <end position="773"/>
    </location>
</feature>
<dbReference type="InterPro" id="IPR036734">
    <property type="entry name" value="Neur_chan_lig-bd_sf"/>
</dbReference>
<dbReference type="InterPro" id="IPR006202">
    <property type="entry name" value="Neur_chan_lig-bd"/>
</dbReference>
<evidence type="ECO:0000256" key="17">
    <source>
        <dbReference type="ARBA" id="ARBA00036239"/>
    </source>
</evidence>
<feature type="transmembrane region" description="Helical" evidence="21">
    <location>
        <begin position="269"/>
        <end position="286"/>
    </location>
</feature>
<feature type="transmembrane region" description="Helical" evidence="21">
    <location>
        <begin position="679"/>
        <end position="698"/>
    </location>
</feature>
<proteinExistence type="predicted"/>
<evidence type="ECO:0000256" key="14">
    <source>
        <dbReference type="ARBA" id="ARBA00023303"/>
    </source>
</evidence>
<keyword evidence="2" id="KW-1003">Cell membrane</keyword>
<keyword evidence="10" id="KW-0675">Receptor</keyword>
<feature type="domain" description="Neurotransmitter-gated ion-channel transmembrane" evidence="24">
    <location>
        <begin position="1101"/>
        <end position="1194"/>
    </location>
</feature>
<dbReference type="PANTHER" id="PTHR18945">
    <property type="entry name" value="NEUROTRANSMITTER GATED ION CHANNEL"/>
    <property type="match status" value="1"/>
</dbReference>
<dbReference type="Pfam" id="PF02931">
    <property type="entry name" value="Neur_chan_LBD"/>
    <property type="match status" value="3"/>
</dbReference>
<evidence type="ECO:0000259" key="24">
    <source>
        <dbReference type="Pfam" id="PF02932"/>
    </source>
</evidence>
<comment type="function">
    <text evidence="19">Forms serotonin (5-hydroxytryptamine/5-HT3)-activated cation-selective channel complexes, which when activated cause fast, depolarizing responses in neurons.</text>
</comment>
<evidence type="ECO:0000313" key="26">
    <source>
        <dbReference type="Proteomes" id="UP000677803"/>
    </source>
</evidence>
<dbReference type="Gene3D" id="2.70.170.10">
    <property type="entry name" value="Neurotransmitter-gated ion-channel ligand-binding domain"/>
    <property type="match status" value="3"/>
</dbReference>
<dbReference type="SUPFAM" id="SSF63712">
    <property type="entry name" value="Nicotinic receptor ligand binding domain-like"/>
    <property type="match status" value="3"/>
</dbReference>
<feature type="transmembrane region" description="Helical" evidence="21">
    <location>
        <begin position="1125"/>
        <end position="1142"/>
    </location>
</feature>
<gene>
    <name evidence="25" type="ORF">MMEN_LOCUS9387</name>
</gene>
<evidence type="ECO:0000313" key="25">
    <source>
        <dbReference type="EMBL" id="CAG5904234.1"/>
    </source>
</evidence>
<feature type="domain" description="Neurotransmitter-gated ion-channel ligand-binding" evidence="23">
    <location>
        <begin position="43"/>
        <end position="237"/>
    </location>
</feature>
<evidence type="ECO:0000256" key="18">
    <source>
        <dbReference type="ARBA" id="ARBA00036634"/>
    </source>
</evidence>
<keyword evidence="13" id="KW-1071">Ligand-gated ion channel</keyword>
<evidence type="ECO:0000256" key="9">
    <source>
        <dbReference type="ARBA" id="ARBA00023157"/>
    </source>
</evidence>
<feature type="transmembrane region" description="Helical" evidence="21">
    <location>
        <begin position="238"/>
        <end position="257"/>
    </location>
</feature>
<evidence type="ECO:0000256" key="3">
    <source>
        <dbReference type="ARBA" id="ARBA00022692"/>
    </source>
</evidence>
<comment type="catalytic activity">
    <reaction evidence="17">
        <text>Na(+)(in) = Na(+)(out)</text>
        <dbReference type="Rhea" id="RHEA:34963"/>
        <dbReference type="ChEBI" id="CHEBI:29101"/>
    </reaction>
</comment>
<evidence type="ECO:0000256" key="8">
    <source>
        <dbReference type="ARBA" id="ARBA00023136"/>
    </source>
</evidence>
<evidence type="ECO:0000256" key="1">
    <source>
        <dbReference type="ARBA" id="ARBA00022448"/>
    </source>
</evidence>
<evidence type="ECO:0000256" key="11">
    <source>
        <dbReference type="ARBA" id="ARBA00023180"/>
    </source>
</evidence>
<feature type="transmembrane region" description="Helical" evidence="21">
    <location>
        <begin position="861"/>
        <end position="884"/>
    </location>
</feature>
<evidence type="ECO:0000256" key="7">
    <source>
        <dbReference type="ARBA" id="ARBA00023065"/>
    </source>
</evidence>
<evidence type="ECO:0000256" key="13">
    <source>
        <dbReference type="ARBA" id="ARBA00023286"/>
    </source>
</evidence>
<evidence type="ECO:0000259" key="23">
    <source>
        <dbReference type="Pfam" id="PF02931"/>
    </source>
</evidence>
<feature type="chain" id="PRO_5035929585" evidence="22">
    <location>
        <begin position="18"/>
        <end position="1323"/>
    </location>
</feature>
<accession>A0A8S4B2D1</accession>
<feature type="domain" description="Neurotransmitter-gated ion-channel ligand-binding" evidence="23">
    <location>
        <begin position="933"/>
        <end position="1092"/>
    </location>
</feature>
<evidence type="ECO:0000256" key="15">
    <source>
        <dbReference type="ARBA" id="ARBA00034104"/>
    </source>
</evidence>
<dbReference type="FunFam" id="1.20.58.390:FF:000103">
    <property type="entry name" value="Si:ch211-256e16.10"/>
    <property type="match status" value="3"/>
</dbReference>
<keyword evidence="12" id="KW-0628">Postsynaptic cell membrane</keyword>
<comment type="catalytic activity">
    <reaction evidence="18">
        <text>Ca(2+)(in) = Ca(2+)(out)</text>
        <dbReference type="Rhea" id="RHEA:29671"/>
        <dbReference type="ChEBI" id="CHEBI:29108"/>
    </reaction>
</comment>
<organism evidence="25 26">
    <name type="scientific">Menidia menidia</name>
    <name type="common">Atlantic silverside</name>
    <dbReference type="NCBI Taxonomy" id="238744"/>
    <lineage>
        <taxon>Eukaryota</taxon>
        <taxon>Metazoa</taxon>
        <taxon>Chordata</taxon>
        <taxon>Craniata</taxon>
        <taxon>Vertebrata</taxon>
        <taxon>Euteleostomi</taxon>
        <taxon>Actinopterygii</taxon>
        <taxon>Neopterygii</taxon>
        <taxon>Teleostei</taxon>
        <taxon>Neoteleostei</taxon>
        <taxon>Acanthomorphata</taxon>
        <taxon>Ovalentaria</taxon>
        <taxon>Atherinomorphae</taxon>
        <taxon>Atheriniformes</taxon>
        <taxon>Atherinopsidae</taxon>
        <taxon>Menidiinae</taxon>
        <taxon>Menidia</taxon>
    </lineage>
</organism>
<keyword evidence="5 21" id="KW-1133">Transmembrane helix</keyword>
<dbReference type="OrthoDB" id="6097796at2759"/>
<evidence type="ECO:0000256" key="19">
    <source>
        <dbReference type="ARBA" id="ARBA00037540"/>
    </source>
</evidence>
<reference evidence="25" key="1">
    <citation type="submission" date="2021-05" db="EMBL/GenBank/DDBJ databases">
        <authorList>
            <person name="Tigano A."/>
        </authorList>
    </citation>
    <scope>NUCLEOTIDE SEQUENCE</scope>
</reference>
<dbReference type="InterPro" id="IPR006029">
    <property type="entry name" value="Neurotrans-gated_channel_TM"/>
</dbReference>
<feature type="transmembrane region" description="Helical" evidence="21">
    <location>
        <begin position="298"/>
        <end position="325"/>
    </location>
</feature>
<protein>
    <submittedName>
        <fullName evidence="25">(Atlantic silverside) hypothetical protein</fullName>
    </submittedName>
</protein>
<sequence length="1323" mass="152235">MILAGFLFLLFTSTADGVSLEANCSYQDVLKYLNLTRNNELYSMTRPVKNYTHPTQVSLEVLLYAILDVVEKDQKFIPYVWTVMRWNNDYISWDPNQFCGIDNVSLPTEILWKPDVTIEEMTEIDKAPPSPYLSVNNKGDVEVRNDQVLVSTCRMHIFTFPFDIQSCNLTFKSVIHTARDIRLHASDNSSEATEWSRELMRTQYEWLFIKMTVTTNNASNEADQDIIVYTITMKRRPLLYIVNFLLPVLFFLCLDLASFMISDRGGEKLSFKVTVLLAITVLQLILNDILPSSSNRVPLIAVYCIGIFSLMMISLLETILVMYLIEKDSQGSETGRDQSPRDECMNYSNGPFQSCHTEVHKWTQSSSIFEVSASETPSELLSFSREGNSSKPIEDQTFERLSDELKKIKKTLSRLHNTQNGEERLGYWTKVAKRVNKYFLIFYVTVSISFLLAIYLNAVNISDHCSFQDVLRHLNLSKNSDLYSLTRPVQHHSHSTWLFLDMKIYAILDREIDQTLISYIWIYLRWDNEHIWWYPDDFCGLDHILVPAKYLWMPDLTIEEMTEQDKASPSPYLNIKSHGWVEYRNDQVVTSTCKMHVYRFPFDMQSCNISFRSIMYSDEELQLFYKNNDSVITEWTRETMQTQYEWLFVSMSVTNKTVNQFDFKQAMVVYTINMKRRSVLYVANFLLPVLFFLCLDLASILLSDSGGEKVGFKVTVLLAVTVMQLLLNEILPCSSDKIPLIAVFCIGTFTLMLCSLLETILVMYLIEKDATSQDNEPNRNPNLNEAKEEEQVEFSGCFRDPNLSTNLLLQGGSSQLAEMSLSLEKLSEELGEIKKTVTLLSSRSEDKTCGYWTRVAEKINFTFTVSYITATVLFLTYIFTEWYLGGGMASDKVCSYHDVLNYLNLTKANELFSITRPVKDYKKPTEVFLEVLLYAILDVVWQNDYINWNPSDFCGIESITLPTEILWKPDLTIEEMTEKDKAPPSPYLTIDNTGKVYVQNDQVLVSTCRMQVYKFPFDVQSCTLSFKSVIHSVDDIRLFHNLNSSVTAEWSRELMRTQYEWLFVDMTVTNKTVSPFGSEQDTIIYTISMKRRSVLYIVNFLVPVLFFLCLDLTSFMISDRGGEKLSFKVTVLLAVTVMQLILNEILPSSSDRTPLIAIYCIGIFALMMLSLLETILVMYLMEKDSASQDETDENQSVGEHSDESQGRAINLPCCEGEEKKWTQCACICGASAERTPAEPLQDIIGQLTLDSDEKLPYELREVVRLLTLLLQSSKNEGKPGYWTKKIKTINRVYFVFYVTAATLFLVCMFSIWVNGEEQSCTHD</sequence>
<dbReference type="FunFam" id="2.70.170.10:FF:000017">
    <property type="entry name" value="5-hydroxytryptamine receptor 3A"/>
    <property type="match status" value="3"/>
</dbReference>
<feature type="signal peptide" evidence="22">
    <location>
        <begin position="1"/>
        <end position="17"/>
    </location>
</feature>
<feature type="transmembrane region" description="Helical" evidence="21">
    <location>
        <begin position="739"/>
        <end position="766"/>
    </location>
</feature>
<keyword evidence="20" id="KW-0175">Coiled coil</keyword>
<evidence type="ECO:0000256" key="20">
    <source>
        <dbReference type="SAM" id="Coils"/>
    </source>
</evidence>
<feature type="transmembrane region" description="Helical" evidence="21">
    <location>
        <begin position="710"/>
        <end position="727"/>
    </location>
</feature>
<dbReference type="PROSITE" id="PS00236">
    <property type="entry name" value="NEUROTR_ION_CHANNEL"/>
    <property type="match status" value="3"/>
</dbReference>
<dbReference type="GO" id="GO:0005230">
    <property type="term" value="F:extracellular ligand-gated monoatomic ion channel activity"/>
    <property type="evidence" value="ECO:0007669"/>
    <property type="project" value="InterPro"/>
</dbReference>
<feature type="transmembrane region" description="Helical" evidence="21">
    <location>
        <begin position="1154"/>
        <end position="1180"/>
    </location>
</feature>
<evidence type="ECO:0000256" key="5">
    <source>
        <dbReference type="ARBA" id="ARBA00022989"/>
    </source>
</evidence>
<evidence type="ECO:0000256" key="12">
    <source>
        <dbReference type="ARBA" id="ARBA00023257"/>
    </source>
</evidence>
<feature type="domain" description="Neurotransmitter-gated ion-channel transmembrane" evidence="24">
    <location>
        <begin position="245"/>
        <end position="454"/>
    </location>
</feature>
<keyword evidence="14" id="KW-0407">Ion channel</keyword>
<dbReference type="InterPro" id="IPR049944">
    <property type="entry name" value="LGIC_TM_5-HT3"/>
</dbReference>
<dbReference type="Proteomes" id="UP000677803">
    <property type="component" value="Unassembled WGS sequence"/>
</dbReference>
<keyword evidence="8 21" id="KW-0472">Membrane</keyword>
<dbReference type="InterPro" id="IPR018000">
    <property type="entry name" value="Neurotransmitter_ion_chnl_CS"/>
</dbReference>